<evidence type="ECO:0000256" key="1">
    <source>
        <dbReference type="ARBA" id="ARBA00011073"/>
    </source>
</evidence>
<dbReference type="InterPro" id="IPR050131">
    <property type="entry name" value="Peptidase_S8_subtilisin-like"/>
</dbReference>
<evidence type="ECO:0000256" key="8">
    <source>
        <dbReference type="SAM" id="SignalP"/>
    </source>
</evidence>
<evidence type="ECO:0000313" key="10">
    <source>
        <dbReference type="EMBL" id="GGM20456.1"/>
    </source>
</evidence>
<dbReference type="SUPFAM" id="SSF52743">
    <property type="entry name" value="Subtilisin-like"/>
    <property type="match status" value="1"/>
</dbReference>
<dbReference type="AlphaFoldDB" id="A0A8H9GG20"/>
<keyword evidence="8" id="KW-0732">Signal</keyword>
<dbReference type="PROSITE" id="PS00138">
    <property type="entry name" value="SUBTILASE_SER"/>
    <property type="match status" value="1"/>
</dbReference>
<evidence type="ECO:0000256" key="3">
    <source>
        <dbReference type="ARBA" id="ARBA00022801"/>
    </source>
</evidence>
<name>A0A8H9GG20_9MICO</name>
<proteinExistence type="inferred from homology"/>
<dbReference type="Gene3D" id="3.40.50.200">
    <property type="entry name" value="Peptidase S8/S53 domain"/>
    <property type="match status" value="1"/>
</dbReference>
<reference evidence="10" key="2">
    <citation type="submission" date="2020-09" db="EMBL/GenBank/DDBJ databases">
        <authorList>
            <person name="Sun Q."/>
            <person name="Ohkuma M."/>
        </authorList>
    </citation>
    <scope>NUCLEOTIDE SEQUENCE</scope>
    <source>
        <strain evidence="10">JCM 3051</strain>
    </source>
</reference>
<evidence type="ECO:0000256" key="4">
    <source>
        <dbReference type="ARBA" id="ARBA00022825"/>
    </source>
</evidence>
<sequence length="1016" mass="104939">MHPRTRRLTRGLAAATTFALLAVPAAAVAAPDPADGTPSSDGATTQRVPAVRDPQDKITAAATKAFRAEGETDFWLRFAGEPDLAAAEGITAWSERGEHVVRTLQETAKASQEKAIAALEESGAAYTSFWATNAILVEDGSLDDALELAADVQVLEVRPTTRHVVDEPVSTDEAATAAAAGSSTYGITSINADDMWAAGFTGEGIVVAGLDSGVDRFHPALAAQYRGRTTGGGYNWFDALGGTSSPYDADGHGTHTMGTMVGTDDGAMNIGVAPGAEWIAANGCAEDCADATLIASGQWLLAPTRLDGTGADPAMRPHVVNNSWGLSFSTDPFMEDVIAAWEAAGIFSTWANGNEGEFGCDSSGSPGSRALSYSVGAYTPSGAIAPWSSRGPGQSGTVKPDIAAPGGTVRSAVPGGGYEQWSGTSMAAPHVAGAVALLWEAVPELVGDVARTRALLDESAVDVRDTSCGGTTDDNNVWGEGRLDVLAAWELAQEQAFDAAPEPTVTGDEAKVGVTLTASVPAWTPAASFTYQWRKDGEMISGATGQTYRPRGADAGATISVTVVGTASGRTPTARTSAETAEVAPGVMTAANPTISPTAKVGTTLYAKSGTWTSGTRFTYQWFSNGAPISGATGFTFVPTSVHRGKPLTVTITGTRQGYVSESRTSAPVTVAYGTFSMPAPRITGMSSPGATVRVVAPPATPARTTTTYQWKVDGKKISGATGATFKIPTSYDGRKLTVTVTGKRPGISTKSVTSAHSTVAKKFSSSPSPKITGTARVGSKLTAKVGTWSPKPAFTYQWFADSVPISGATSSTYSVKGPQLGKKISVVVTARKYGYATAVRTGGPTAAVAKPVTTIPADDGYLVGGKGGVPAGTYVASAGSRTCIWERGSEDDVLGFDIGSGQRVASVKSGDYYFFSLDCGRWTKFFGGMKAPALRTAANGVYVLGDQLQRGVYMTNGPTKPENGPCYYAVIKEFTGSPDGKNLVTSGSVTDARTVTLPSTAKGFETANCVWQRVG</sequence>
<evidence type="ECO:0000256" key="2">
    <source>
        <dbReference type="ARBA" id="ARBA00022670"/>
    </source>
</evidence>
<feature type="signal peptide" evidence="8">
    <location>
        <begin position="1"/>
        <end position="29"/>
    </location>
</feature>
<dbReference type="InterPro" id="IPR015500">
    <property type="entry name" value="Peptidase_S8_subtilisin-rel"/>
</dbReference>
<dbReference type="InterPro" id="IPR023828">
    <property type="entry name" value="Peptidase_S8_Ser-AS"/>
</dbReference>
<evidence type="ECO:0000256" key="5">
    <source>
        <dbReference type="PIRSR" id="PIRSR615500-1"/>
    </source>
</evidence>
<dbReference type="PRINTS" id="PR00723">
    <property type="entry name" value="SUBTILISIN"/>
</dbReference>
<comment type="similarity">
    <text evidence="1 6">Belongs to the peptidase S8 family.</text>
</comment>
<feature type="active site" description="Charge relay system" evidence="5 6">
    <location>
        <position position="211"/>
    </location>
</feature>
<accession>A0A8H9GG20</accession>
<keyword evidence="4 6" id="KW-0720">Serine protease</keyword>
<gene>
    <name evidence="10" type="ORF">GCM10010102_15190</name>
</gene>
<dbReference type="Pfam" id="PF00082">
    <property type="entry name" value="Peptidase_S8"/>
    <property type="match status" value="1"/>
</dbReference>
<dbReference type="Proteomes" id="UP000655589">
    <property type="component" value="Unassembled WGS sequence"/>
</dbReference>
<evidence type="ECO:0000259" key="9">
    <source>
        <dbReference type="Pfam" id="PF00082"/>
    </source>
</evidence>
<dbReference type="GO" id="GO:0006508">
    <property type="term" value="P:proteolysis"/>
    <property type="evidence" value="ECO:0007669"/>
    <property type="project" value="UniProtKB-KW"/>
</dbReference>
<evidence type="ECO:0000256" key="6">
    <source>
        <dbReference type="PROSITE-ProRule" id="PRU01240"/>
    </source>
</evidence>
<dbReference type="PANTHER" id="PTHR43806">
    <property type="entry name" value="PEPTIDASE S8"/>
    <property type="match status" value="1"/>
</dbReference>
<evidence type="ECO:0000256" key="7">
    <source>
        <dbReference type="SAM" id="MobiDB-lite"/>
    </source>
</evidence>
<feature type="region of interest" description="Disordered" evidence="7">
    <location>
        <begin position="30"/>
        <end position="49"/>
    </location>
</feature>
<feature type="region of interest" description="Disordered" evidence="7">
    <location>
        <begin position="385"/>
        <end position="407"/>
    </location>
</feature>
<comment type="caution">
    <text evidence="10">The sequence shown here is derived from an EMBL/GenBank/DDBJ whole genome shotgun (WGS) entry which is preliminary data.</text>
</comment>
<protein>
    <recommendedName>
        <fullName evidence="9">Peptidase S8/S53 domain-containing protein</fullName>
    </recommendedName>
</protein>
<feature type="chain" id="PRO_5034409845" description="Peptidase S8/S53 domain-containing protein" evidence="8">
    <location>
        <begin position="30"/>
        <end position="1016"/>
    </location>
</feature>
<keyword evidence="2 6" id="KW-0645">Protease</keyword>
<feature type="active site" description="Charge relay system" evidence="5 6">
    <location>
        <position position="252"/>
    </location>
</feature>
<dbReference type="InterPro" id="IPR000209">
    <property type="entry name" value="Peptidase_S8/S53_dom"/>
</dbReference>
<organism evidence="10 11">
    <name type="scientific">Promicromonospora citrea</name>
    <dbReference type="NCBI Taxonomy" id="43677"/>
    <lineage>
        <taxon>Bacteria</taxon>
        <taxon>Bacillati</taxon>
        <taxon>Actinomycetota</taxon>
        <taxon>Actinomycetes</taxon>
        <taxon>Micrococcales</taxon>
        <taxon>Promicromonosporaceae</taxon>
        <taxon>Promicromonospora</taxon>
    </lineage>
</organism>
<dbReference type="InterPro" id="IPR036852">
    <property type="entry name" value="Peptidase_S8/S53_dom_sf"/>
</dbReference>
<feature type="domain" description="Peptidase S8/S53" evidence="9">
    <location>
        <begin position="202"/>
        <end position="463"/>
    </location>
</feature>
<dbReference type="Gene3D" id="2.60.40.2700">
    <property type="match status" value="4"/>
</dbReference>
<dbReference type="RefSeq" id="WP_171104653.1">
    <property type="nucleotide sequence ID" value="NZ_BMPT01000004.1"/>
</dbReference>
<reference evidence="10" key="1">
    <citation type="journal article" date="2014" name="Int. J. Syst. Evol. Microbiol.">
        <title>Complete genome sequence of Corynebacterium casei LMG S-19264T (=DSM 44701T), isolated from a smear-ripened cheese.</title>
        <authorList>
            <consortium name="US DOE Joint Genome Institute (JGI-PGF)"/>
            <person name="Walter F."/>
            <person name="Albersmeier A."/>
            <person name="Kalinowski J."/>
            <person name="Ruckert C."/>
        </authorList>
    </citation>
    <scope>NUCLEOTIDE SEQUENCE</scope>
    <source>
        <strain evidence="10">JCM 3051</strain>
    </source>
</reference>
<keyword evidence="11" id="KW-1185">Reference proteome</keyword>
<dbReference type="EMBL" id="BMPT01000004">
    <property type="protein sequence ID" value="GGM20456.1"/>
    <property type="molecule type" value="Genomic_DNA"/>
</dbReference>
<dbReference type="GO" id="GO:0004252">
    <property type="term" value="F:serine-type endopeptidase activity"/>
    <property type="evidence" value="ECO:0007669"/>
    <property type="project" value="UniProtKB-UniRule"/>
</dbReference>
<dbReference type="PROSITE" id="PS51892">
    <property type="entry name" value="SUBTILASE"/>
    <property type="match status" value="1"/>
</dbReference>
<evidence type="ECO:0000313" key="11">
    <source>
        <dbReference type="Proteomes" id="UP000655589"/>
    </source>
</evidence>
<feature type="active site" description="Charge relay system" evidence="5 6">
    <location>
        <position position="425"/>
    </location>
</feature>
<keyword evidence="3 6" id="KW-0378">Hydrolase</keyword>
<dbReference type="PANTHER" id="PTHR43806:SF11">
    <property type="entry name" value="CEREVISIN-RELATED"/>
    <property type="match status" value="1"/>
</dbReference>